<reference evidence="2" key="1">
    <citation type="journal article" date="2020" name="Stud. Mycol.">
        <title>101 Dothideomycetes genomes: a test case for predicting lifestyles and emergence of pathogens.</title>
        <authorList>
            <person name="Haridas S."/>
            <person name="Albert R."/>
            <person name="Binder M."/>
            <person name="Bloem J."/>
            <person name="Labutti K."/>
            <person name="Salamov A."/>
            <person name="Andreopoulos B."/>
            <person name="Baker S."/>
            <person name="Barry K."/>
            <person name="Bills G."/>
            <person name="Bluhm B."/>
            <person name="Cannon C."/>
            <person name="Castanera R."/>
            <person name="Culley D."/>
            <person name="Daum C."/>
            <person name="Ezra D."/>
            <person name="Gonzalez J."/>
            <person name="Henrissat B."/>
            <person name="Kuo A."/>
            <person name="Liang C."/>
            <person name="Lipzen A."/>
            <person name="Lutzoni F."/>
            <person name="Magnuson J."/>
            <person name="Mondo S."/>
            <person name="Nolan M."/>
            <person name="Ohm R."/>
            <person name="Pangilinan J."/>
            <person name="Park H.-J."/>
            <person name="Ramirez L."/>
            <person name="Alfaro M."/>
            <person name="Sun H."/>
            <person name="Tritt A."/>
            <person name="Yoshinaga Y."/>
            <person name="Zwiers L.-H."/>
            <person name="Turgeon B."/>
            <person name="Goodwin S."/>
            <person name="Spatafora J."/>
            <person name="Crous P."/>
            <person name="Grigoriev I."/>
        </authorList>
    </citation>
    <scope>NUCLEOTIDE SEQUENCE</scope>
    <source>
        <strain evidence="2">CBS 122367</strain>
    </source>
</reference>
<evidence type="ECO:0000256" key="1">
    <source>
        <dbReference type="SAM" id="MobiDB-lite"/>
    </source>
</evidence>
<keyword evidence="3" id="KW-1185">Reference proteome</keyword>
<proteinExistence type="predicted"/>
<feature type="region of interest" description="Disordered" evidence="1">
    <location>
        <begin position="1"/>
        <end position="58"/>
    </location>
</feature>
<organism evidence="2 3">
    <name type="scientific">Lentithecium fluviatile CBS 122367</name>
    <dbReference type="NCBI Taxonomy" id="1168545"/>
    <lineage>
        <taxon>Eukaryota</taxon>
        <taxon>Fungi</taxon>
        <taxon>Dikarya</taxon>
        <taxon>Ascomycota</taxon>
        <taxon>Pezizomycotina</taxon>
        <taxon>Dothideomycetes</taxon>
        <taxon>Pleosporomycetidae</taxon>
        <taxon>Pleosporales</taxon>
        <taxon>Massarineae</taxon>
        <taxon>Lentitheciaceae</taxon>
        <taxon>Lentithecium</taxon>
    </lineage>
</organism>
<evidence type="ECO:0000313" key="2">
    <source>
        <dbReference type="EMBL" id="KAF2689776.1"/>
    </source>
</evidence>
<feature type="compositionally biased region" description="Polar residues" evidence="1">
    <location>
        <begin position="21"/>
        <end position="31"/>
    </location>
</feature>
<sequence length="198" mass="23096">MPSPSTYYLSPRLNPDPDTMTPLSQSSQPWQHTALLAPRNPQPPDSASAMDGTPKIRPTDFMRTSEQMYREVATYWMKSFTFFVSKHHDLLLIRFWLQNKKTIRSPLSCVRTLRFTSIEVFRKVSDDEAISRACDPFLDLALTPFKKLLRIEPEIHEGAFKDIRFGSASYFHHKSAYTGPRVQLWKRFWKIWGPKDAK</sequence>
<name>A0A6G1JH33_9PLEO</name>
<protein>
    <submittedName>
        <fullName evidence="2">Uncharacterized protein</fullName>
    </submittedName>
</protein>
<dbReference type="Proteomes" id="UP000799291">
    <property type="component" value="Unassembled WGS sequence"/>
</dbReference>
<dbReference type="AlphaFoldDB" id="A0A6G1JH33"/>
<gene>
    <name evidence="2" type="ORF">K458DRAFT_400461</name>
</gene>
<accession>A0A6G1JH33</accession>
<evidence type="ECO:0000313" key="3">
    <source>
        <dbReference type="Proteomes" id="UP000799291"/>
    </source>
</evidence>
<dbReference type="EMBL" id="MU005572">
    <property type="protein sequence ID" value="KAF2689776.1"/>
    <property type="molecule type" value="Genomic_DNA"/>
</dbReference>